<evidence type="ECO:0000313" key="2">
    <source>
        <dbReference type="EMBL" id="EST12182.1"/>
    </source>
</evidence>
<dbReference type="Proteomes" id="UP000018296">
    <property type="component" value="Unassembled WGS sequence"/>
</dbReference>
<sequence>MLKRIEGSILVHKGMDGVGQQGTAILIASIGSFISIAVSMIGTLSNYISNHFNSKPSQITELILGAYSWPLYLLIILVMIISVYWIGSYLNRQKRIILVL</sequence>
<keyword evidence="3" id="KW-1185">Reference proteome</keyword>
<feature type="transmembrane region" description="Helical" evidence="1">
    <location>
        <begin position="69"/>
        <end position="87"/>
    </location>
</feature>
<proteinExistence type="predicted"/>
<name>V6IXU9_9BACL</name>
<protein>
    <submittedName>
        <fullName evidence="2">Uncharacterized protein</fullName>
    </submittedName>
</protein>
<organism evidence="2 3">
    <name type="scientific">Sporolactobacillus laevolacticus DSM 442</name>
    <dbReference type="NCBI Taxonomy" id="1395513"/>
    <lineage>
        <taxon>Bacteria</taxon>
        <taxon>Bacillati</taxon>
        <taxon>Bacillota</taxon>
        <taxon>Bacilli</taxon>
        <taxon>Bacillales</taxon>
        <taxon>Sporolactobacillaceae</taxon>
        <taxon>Sporolactobacillus</taxon>
    </lineage>
</organism>
<evidence type="ECO:0000313" key="3">
    <source>
        <dbReference type="Proteomes" id="UP000018296"/>
    </source>
</evidence>
<keyword evidence="1" id="KW-0472">Membrane</keyword>
<reference evidence="2 3" key="1">
    <citation type="journal article" date="2013" name="Genome Announc.">
        <title>Genome Sequence of Sporolactobacillus laevolacticus DSM442, an Efficient Polymer-Grade D-Lactate Producer from Agricultural Waste Cottonseed as a Nitrogen Source.</title>
        <authorList>
            <person name="Wang H."/>
            <person name="Wang L."/>
            <person name="Ju J."/>
            <person name="Yu B."/>
            <person name="Ma Y."/>
        </authorList>
    </citation>
    <scope>NUCLEOTIDE SEQUENCE [LARGE SCALE GENOMIC DNA]</scope>
    <source>
        <strain evidence="2 3">DSM 442</strain>
    </source>
</reference>
<comment type="caution">
    <text evidence="2">The sequence shown here is derived from an EMBL/GenBank/DDBJ whole genome shotgun (WGS) entry which is preliminary data.</text>
</comment>
<keyword evidence="1" id="KW-1133">Transmembrane helix</keyword>
<evidence type="ECO:0000256" key="1">
    <source>
        <dbReference type="SAM" id="Phobius"/>
    </source>
</evidence>
<dbReference type="EMBL" id="AWTC01000006">
    <property type="protein sequence ID" value="EST12182.1"/>
    <property type="molecule type" value="Genomic_DNA"/>
</dbReference>
<gene>
    <name evidence="2" type="ORF">P343_07635</name>
</gene>
<dbReference type="AlphaFoldDB" id="V6IXU9"/>
<accession>V6IXU9</accession>
<keyword evidence="1" id="KW-0812">Transmembrane</keyword>
<feature type="transmembrane region" description="Helical" evidence="1">
    <location>
        <begin position="23"/>
        <end position="49"/>
    </location>
</feature>